<keyword evidence="13" id="KW-1185">Reference proteome</keyword>
<feature type="binding site" evidence="8">
    <location>
        <position position="122"/>
    </location>
    <ligand>
        <name>NAD(+)</name>
        <dbReference type="ChEBI" id="CHEBI:57540"/>
    </ligand>
</feature>
<dbReference type="SUPFAM" id="SSF56327">
    <property type="entry name" value="LDH C-terminal domain-like"/>
    <property type="match status" value="1"/>
</dbReference>
<comment type="catalytic activity">
    <reaction evidence="6">
        <text>(S)-malate + NAD(+) = oxaloacetate + NADH + H(+)</text>
        <dbReference type="Rhea" id="RHEA:21432"/>
        <dbReference type="ChEBI" id="CHEBI:15378"/>
        <dbReference type="ChEBI" id="CHEBI:15589"/>
        <dbReference type="ChEBI" id="CHEBI:16452"/>
        <dbReference type="ChEBI" id="CHEBI:57540"/>
        <dbReference type="ChEBI" id="CHEBI:57945"/>
        <dbReference type="EC" id="1.1.1.37"/>
    </reaction>
</comment>
<proteinExistence type="inferred from homology"/>
<evidence type="ECO:0000256" key="3">
    <source>
        <dbReference type="ARBA" id="ARBA00022532"/>
    </source>
</evidence>
<feature type="binding site" evidence="8">
    <location>
        <begin position="35"/>
        <end position="41"/>
    </location>
    <ligand>
        <name>NAD(+)</name>
        <dbReference type="ChEBI" id="CHEBI:57540"/>
    </ligand>
</feature>
<feature type="domain" description="Lactate/malate dehydrogenase N-terminal" evidence="10">
    <location>
        <begin position="30"/>
        <end position="173"/>
    </location>
</feature>
<evidence type="ECO:0000256" key="8">
    <source>
        <dbReference type="PIRSR" id="PIRSR000102-3"/>
    </source>
</evidence>
<dbReference type="GO" id="GO:0005737">
    <property type="term" value="C:cytoplasm"/>
    <property type="evidence" value="ECO:0007669"/>
    <property type="project" value="TreeGrafter"/>
</dbReference>
<feature type="domain" description="Lactate/malate dehydrogenase C-terminal" evidence="11">
    <location>
        <begin position="175"/>
        <end position="337"/>
    </location>
</feature>
<evidence type="ECO:0000259" key="10">
    <source>
        <dbReference type="Pfam" id="PF00056"/>
    </source>
</evidence>
<dbReference type="PANTHER" id="PTHR11540">
    <property type="entry name" value="MALATE AND LACTATE DEHYDROGENASE"/>
    <property type="match status" value="1"/>
</dbReference>
<accession>A0A194R9N4</accession>
<keyword evidence="5 8" id="KW-0520">NAD</keyword>
<dbReference type="GO" id="GO:0019752">
    <property type="term" value="P:carboxylic acid metabolic process"/>
    <property type="evidence" value="ECO:0007669"/>
    <property type="project" value="InterPro"/>
</dbReference>
<dbReference type="OMA" id="MAWSINE"/>
<protein>
    <recommendedName>
        <fullName evidence="2">Malate dehydrogenase, mitochondrial</fullName>
        <ecNumber evidence="1">1.1.1.37</ecNumber>
    </recommendedName>
</protein>
<dbReference type="InterPro" id="IPR015955">
    <property type="entry name" value="Lactate_DH/Glyco_Ohase_4_C"/>
</dbReference>
<dbReference type="Gene3D" id="3.90.110.10">
    <property type="entry name" value="Lactate dehydrogenase/glycoside hydrolase, family 4, C-terminal"/>
    <property type="match status" value="1"/>
</dbReference>
<dbReference type="PANTHER" id="PTHR11540:SF16">
    <property type="entry name" value="MALATE DEHYDROGENASE, MITOCHONDRIAL"/>
    <property type="match status" value="1"/>
</dbReference>
<reference evidence="12 13" key="1">
    <citation type="journal article" date="2015" name="Nat. Commun.">
        <title>Outbred genome sequencing and CRISPR/Cas9 gene editing in butterflies.</title>
        <authorList>
            <person name="Li X."/>
            <person name="Fan D."/>
            <person name="Zhang W."/>
            <person name="Liu G."/>
            <person name="Zhang L."/>
            <person name="Zhao L."/>
            <person name="Fang X."/>
            <person name="Chen L."/>
            <person name="Dong Y."/>
            <person name="Chen Y."/>
            <person name="Ding Y."/>
            <person name="Zhao R."/>
            <person name="Feng M."/>
            <person name="Zhu Y."/>
            <person name="Feng Y."/>
            <person name="Jiang X."/>
            <person name="Zhu D."/>
            <person name="Xiang H."/>
            <person name="Feng X."/>
            <person name="Li S."/>
            <person name="Wang J."/>
            <person name="Zhang G."/>
            <person name="Kronforst M.R."/>
            <person name="Wang W."/>
        </authorList>
    </citation>
    <scope>NUCLEOTIDE SEQUENCE [LARGE SCALE GENOMIC DNA]</scope>
    <source>
        <strain evidence="12">Ya'a_city_454_Pm</strain>
        <tissue evidence="12">Whole body</tissue>
    </source>
</reference>
<dbReference type="Pfam" id="PF02866">
    <property type="entry name" value="Ldh_1_C"/>
    <property type="match status" value="1"/>
</dbReference>
<feature type="binding site" evidence="8">
    <location>
        <position position="257"/>
    </location>
    <ligand>
        <name>NAD(+)</name>
        <dbReference type="ChEBI" id="CHEBI:57540"/>
    </ligand>
</feature>
<dbReference type="Pfam" id="PF00056">
    <property type="entry name" value="Ldh_1_N"/>
    <property type="match status" value="1"/>
</dbReference>
<keyword evidence="4 9" id="KW-0560">Oxidoreductase</keyword>
<comment type="similarity">
    <text evidence="9">Belongs to the LDH/MDH superfamily.</text>
</comment>
<sequence>MLLAKLKSSKIFFRNTRKSQLTFIPLRNIQVSIIGSVGEVGSNLALLLKQNPKISRLQLYDDNESVNKLALELDCLPGGPTVSAFAGPSMLCPAIRFTDLILMVDRTHRKPGIKREQMIFANAPPVQKLCRAMAEQNSKAFLAMTTSPLNSIVPFASVLLLNYGSYNPFKVFGITHLDLARTRSLAGNVLQANPTELQIPVIGGHSDETIVPLFSNISPKTYEVSERQADMLTRLIRKAGVEVINKKYGTESASLSMAWSINEFVDCILDALRGAEVTVNTYTANPHFGTKFFSGPTVVGAQGLVQPCYEFKLNDFEDKLLEKAIPMISRDVAQGEQYVDVFESFVKKF</sequence>
<evidence type="ECO:0000313" key="13">
    <source>
        <dbReference type="Proteomes" id="UP000053240"/>
    </source>
</evidence>
<keyword evidence="3" id="KW-0816">Tricarboxylic acid cycle</keyword>
<evidence type="ECO:0000256" key="6">
    <source>
        <dbReference type="ARBA" id="ARBA00048313"/>
    </source>
</evidence>
<dbReference type="SUPFAM" id="SSF51735">
    <property type="entry name" value="NAD(P)-binding Rossmann-fold domains"/>
    <property type="match status" value="1"/>
</dbReference>
<dbReference type="Proteomes" id="UP000053240">
    <property type="component" value="Unassembled WGS sequence"/>
</dbReference>
<dbReference type="InterPro" id="IPR022383">
    <property type="entry name" value="Lactate/malate_DH_C"/>
</dbReference>
<evidence type="ECO:0000256" key="1">
    <source>
        <dbReference type="ARBA" id="ARBA00012995"/>
    </source>
</evidence>
<dbReference type="InterPro" id="IPR001236">
    <property type="entry name" value="Lactate/malate_DH_N"/>
</dbReference>
<dbReference type="STRING" id="76193.A0A194R9N4"/>
<evidence type="ECO:0000256" key="5">
    <source>
        <dbReference type="ARBA" id="ARBA00023027"/>
    </source>
</evidence>
<evidence type="ECO:0000313" key="12">
    <source>
        <dbReference type="EMBL" id="KPJ12561.1"/>
    </source>
</evidence>
<evidence type="ECO:0000259" key="11">
    <source>
        <dbReference type="Pfam" id="PF02866"/>
    </source>
</evidence>
<dbReference type="PIRSF" id="PIRSF000102">
    <property type="entry name" value="Lac_mal_DH"/>
    <property type="match status" value="1"/>
</dbReference>
<organism evidence="12 13">
    <name type="scientific">Papilio machaon</name>
    <name type="common">Old World swallowtail butterfly</name>
    <dbReference type="NCBI Taxonomy" id="76193"/>
    <lineage>
        <taxon>Eukaryota</taxon>
        <taxon>Metazoa</taxon>
        <taxon>Ecdysozoa</taxon>
        <taxon>Arthropoda</taxon>
        <taxon>Hexapoda</taxon>
        <taxon>Insecta</taxon>
        <taxon>Pterygota</taxon>
        <taxon>Neoptera</taxon>
        <taxon>Endopterygota</taxon>
        <taxon>Lepidoptera</taxon>
        <taxon>Glossata</taxon>
        <taxon>Ditrysia</taxon>
        <taxon>Papilionoidea</taxon>
        <taxon>Papilionidae</taxon>
        <taxon>Papilioninae</taxon>
        <taxon>Papilio</taxon>
    </lineage>
</organism>
<dbReference type="GO" id="GO:0006099">
    <property type="term" value="P:tricarboxylic acid cycle"/>
    <property type="evidence" value="ECO:0007669"/>
    <property type="project" value="UniProtKB-KW"/>
</dbReference>
<dbReference type="InParanoid" id="A0A194R9N4"/>
<evidence type="ECO:0000256" key="7">
    <source>
        <dbReference type="PIRSR" id="PIRSR000102-1"/>
    </source>
</evidence>
<evidence type="ECO:0000256" key="9">
    <source>
        <dbReference type="RuleBase" id="RU003369"/>
    </source>
</evidence>
<evidence type="ECO:0000256" key="2">
    <source>
        <dbReference type="ARBA" id="ARBA00016075"/>
    </source>
</evidence>
<feature type="active site" description="Proton acceptor" evidence="7">
    <location>
        <position position="205"/>
    </location>
</feature>
<dbReference type="InterPro" id="IPR036291">
    <property type="entry name" value="NAD(P)-bd_dom_sf"/>
</dbReference>
<dbReference type="EMBL" id="KQ460761">
    <property type="protein sequence ID" value="KPJ12561.1"/>
    <property type="molecule type" value="Genomic_DNA"/>
</dbReference>
<dbReference type="EC" id="1.1.1.37" evidence="1"/>
<feature type="binding site" evidence="8">
    <location>
        <position position="61"/>
    </location>
    <ligand>
        <name>NAD(+)</name>
        <dbReference type="ChEBI" id="CHEBI:57540"/>
    </ligand>
</feature>
<evidence type="ECO:0000256" key="4">
    <source>
        <dbReference type="ARBA" id="ARBA00023002"/>
    </source>
</evidence>
<dbReference type="InterPro" id="IPR001557">
    <property type="entry name" value="L-lactate/malate_DH"/>
</dbReference>
<dbReference type="AlphaFoldDB" id="A0A194R9N4"/>
<dbReference type="OrthoDB" id="7248433at2759"/>
<dbReference type="GO" id="GO:0030060">
    <property type="term" value="F:L-malate dehydrogenase (NAD+) activity"/>
    <property type="evidence" value="ECO:0007669"/>
    <property type="project" value="UniProtKB-EC"/>
</dbReference>
<name>A0A194R9N4_PAPMA</name>
<dbReference type="KEGG" id="pmac:106713504"/>
<dbReference type="Gene3D" id="3.40.50.720">
    <property type="entry name" value="NAD(P)-binding Rossmann-like Domain"/>
    <property type="match status" value="1"/>
</dbReference>
<gene>
    <name evidence="12" type="ORF">RR48_06701</name>
</gene>